<feature type="compositionally biased region" description="Basic and acidic residues" evidence="1">
    <location>
        <begin position="1"/>
        <end position="11"/>
    </location>
</feature>
<name>A0ABV1TPI1_9ACTN</name>
<dbReference type="RefSeq" id="WP_351960284.1">
    <property type="nucleotide sequence ID" value="NZ_JBEOZM010000019.1"/>
</dbReference>
<evidence type="ECO:0000313" key="4">
    <source>
        <dbReference type="Proteomes" id="UP001490365"/>
    </source>
</evidence>
<accession>A0ABV1TPI1</accession>
<proteinExistence type="predicted"/>
<organism evidence="3 4">
    <name type="scientific">Streptomyces sp. 900105755</name>
    <dbReference type="NCBI Taxonomy" id="3154389"/>
    <lineage>
        <taxon>Bacteria</taxon>
        <taxon>Bacillati</taxon>
        <taxon>Actinomycetota</taxon>
        <taxon>Actinomycetes</taxon>
        <taxon>Kitasatosporales</taxon>
        <taxon>Streptomycetaceae</taxon>
        <taxon>Streptomyces</taxon>
    </lineage>
</organism>
<dbReference type="InterPro" id="IPR008687">
    <property type="entry name" value="MobC"/>
</dbReference>
<dbReference type="Proteomes" id="UP001490365">
    <property type="component" value="Unassembled WGS sequence"/>
</dbReference>
<evidence type="ECO:0000256" key="1">
    <source>
        <dbReference type="SAM" id="MobiDB-lite"/>
    </source>
</evidence>
<keyword evidence="4" id="KW-1185">Reference proteome</keyword>
<evidence type="ECO:0000259" key="2">
    <source>
        <dbReference type="Pfam" id="PF05713"/>
    </source>
</evidence>
<evidence type="ECO:0000313" key="3">
    <source>
        <dbReference type="EMBL" id="MER6271935.1"/>
    </source>
</evidence>
<gene>
    <name evidence="3" type="ORF">ABT211_32290</name>
</gene>
<protein>
    <submittedName>
        <fullName evidence="3">MobC family plasmid mobilization relaxosome protein</fullName>
    </submittedName>
</protein>
<feature type="region of interest" description="Disordered" evidence="1">
    <location>
        <begin position="1"/>
        <end position="70"/>
    </location>
</feature>
<dbReference type="Pfam" id="PF05713">
    <property type="entry name" value="MobC"/>
    <property type="match status" value="1"/>
</dbReference>
<reference evidence="3 4" key="1">
    <citation type="submission" date="2024-06" db="EMBL/GenBank/DDBJ databases">
        <title>The Natural Products Discovery Center: Release of the First 8490 Sequenced Strains for Exploring Actinobacteria Biosynthetic Diversity.</title>
        <authorList>
            <person name="Kalkreuter E."/>
            <person name="Kautsar S.A."/>
            <person name="Yang D."/>
            <person name="Bader C.D."/>
            <person name="Teijaro C.N."/>
            <person name="Fluegel L."/>
            <person name="Davis C.M."/>
            <person name="Simpson J.R."/>
            <person name="Lauterbach L."/>
            <person name="Steele A.D."/>
            <person name="Gui C."/>
            <person name="Meng S."/>
            <person name="Li G."/>
            <person name="Viehrig K."/>
            <person name="Ye F."/>
            <person name="Su P."/>
            <person name="Kiefer A.F."/>
            <person name="Nichols A."/>
            <person name="Cepeda A.J."/>
            <person name="Yan W."/>
            <person name="Fan B."/>
            <person name="Jiang Y."/>
            <person name="Adhikari A."/>
            <person name="Zheng C.-J."/>
            <person name="Schuster L."/>
            <person name="Cowan T.M."/>
            <person name="Smanski M.J."/>
            <person name="Chevrette M.G."/>
            <person name="De Carvalho L.P.S."/>
            <person name="Shen B."/>
        </authorList>
    </citation>
    <scope>NUCLEOTIDE SEQUENCE [LARGE SCALE GENOMIC DNA]</scope>
    <source>
        <strain evidence="3 4">NPDC001694</strain>
    </source>
</reference>
<comment type="caution">
    <text evidence="3">The sequence shown here is derived from an EMBL/GenBank/DDBJ whole genome shotgun (WGS) entry which is preliminary data.</text>
</comment>
<sequence length="228" mass="24303">METPLMHEPHNELLTAEQEMTTTSAPGGASNGVGPSMGRSNAYSSAPGVAEEQLRCEGAPEQGSGVREDVAAEQQTAVVRAADEAALYRVLRRRERCDDGRREARVDARYSDDEKAAIVARAKAMGIAGAHLVGAVVMAFVNGETHLPDQRTVYDDAIDEFAALRTQIARIGTNANQIARRLNSGGDPHPVDAAVLDRAERLLATARDTVQAVDDAAFRAAEQKAGRA</sequence>
<feature type="domain" description="Bacterial mobilisation" evidence="2">
    <location>
        <begin position="167"/>
        <end position="193"/>
    </location>
</feature>
<dbReference type="EMBL" id="JBEOZM010000019">
    <property type="protein sequence ID" value="MER6271935.1"/>
    <property type="molecule type" value="Genomic_DNA"/>
</dbReference>